<dbReference type="NCBIfam" id="NF040517">
    <property type="entry name" value="Lacto_Palin_RP2"/>
    <property type="match status" value="1"/>
</dbReference>
<dbReference type="EMBL" id="ANJW01000592">
    <property type="protein sequence ID" value="EPC52515.1"/>
    <property type="molecule type" value="Genomic_DNA"/>
</dbReference>
<gene>
    <name evidence="1" type="ORF">Lpp123_09961</name>
</gene>
<organism evidence="1 2">
    <name type="scientific">Lacticaseibacillus paracasei subsp. paracasei Lpp123</name>
    <dbReference type="NCBI Taxonomy" id="1256201"/>
    <lineage>
        <taxon>Bacteria</taxon>
        <taxon>Bacillati</taxon>
        <taxon>Bacillota</taxon>
        <taxon>Bacilli</taxon>
        <taxon>Lactobacillales</taxon>
        <taxon>Lactobacillaceae</taxon>
        <taxon>Lacticaseibacillus</taxon>
    </lineage>
</organism>
<dbReference type="AlphaFoldDB" id="A0A829GGP2"/>
<protein>
    <submittedName>
        <fullName evidence="1">Uncharacterized protein</fullName>
    </submittedName>
</protein>
<evidence type="ECO:0000313" key="2">
    <source>
        <dbReference type="Proteomes" id="UP000014316"/>
    </source>
</evidence>
<reference evidence="1 2" key="1">
    <citation type="journal article" date="2013" name="PLoS ONE">
        <title>Lactobacillus paracasei comparative genomics: towards species pan-genome definition and exploitation of diversity.</title>
        <authorList>
            <person name="Smokvina T."/>
            <person name="Wels M."/>
            <person name="Polka J."/>
            <person name="Chervaux C."/>
            <person name="Brisse S."/>
            <person name="Boekhorst J."/>
            <person name="van Hylckama Vlieg J.E."/>
            <person name="Siezen R.J."/>
        </authorList>
    </citation>
    <scope>NUCLEOTIDE SEQUENCE [LARGE SCALE GENOMIC DNA]</scope>
    <source>
        <strain evidence="1 2">Lpp123</strain>
    </source>
</reference>
<name>A0A829GGP2_LACPA</name>
<sequence>SPPRNLRVRTLTAMAKPGPSRSRPLTLRFLTGVAHALLEIFLQNLDNERVKMRKDSTVIDWDF</sequence>
<comment type="caution">
    <text evidence="1">The sequence shown here is derived from an EMBL/GenBank/DDBJ whole genome shotgun (WGS) entry which is preliminary data.</text>
</comment>
<proteinExistence type="predicted"/>
<accession>A0A829GGP2</accession>
<dbReference type="AntiFam" id="ANF00267">
    <property type="entry name" value="DNA repeat translations related to WP_015765070.1"/>
</dbReference>
<feature type="non-terminal residue" evidence="1">
    <location>
        <position position="1"/>
    </location>
</feature>
<dbReference type="Proteomes" id="UP000014316">
    <property type="component" value="Unassembled WGS sequence"/>
</dbReference>
<evidence type="ECO:0000313" key="1">
    <source>
        <dbReference type="EMBL" id="EPC52515.1"/>
    </source>
</evidence>